<keyword evidence="8" id="KW-1133">Transmembrane helix</keyword>
<feature type="domain" description="EGF-like" evidence="9">
    <location>
        <begin position="568"/>
        <end position="612"/>
    </location>
</feature>
<feature type="region of interest" description="Disordered" evidence="7">
    <location>
        <begin position="1582"/>
        <end position="1772"/>
    </location>
</feature>
<dbReference type="PROSITE" id="PS01187">
    <property type="entry name" value="EGF_CA"/>
    <property type="match status" value="1"/>
</dbReference>
<feature type="domain" description="EGF-like" evidence="9">
    <location>
        <begin position="789"/>
        <end position="833"/>
    </location>
</feature>
<feature type="compositionally biased region" description="Gly residues" evidence="7">
    <location>
        <begin position="1589"/>
        <end position="1599"/>
    </location>
</feature>
<feature type="disulfide bond" evidence="6">
    <location>
        <begin position="2001"/>
        <end position="2010"/>
    </location>
</feature>
<feature type="compositionally biased region" description="Polar residues" evidence="7">
    <location>
        <begin position="1749"/>
        <end position="1766"/>
    </location>
</feature>
<dbReference type="InterPro" id="IPR038081">
    <property type="entry name" value="CalX-like_sf"/>
</dbReference>
<accession>A0A914AJX7</accession>
<evidence type="ECO:0000313" key="11">
    <source>
        <dbReference type="Proteomes" id="UP000887568"/>
    </source>
</evidence>
<dbReference type="Proteomes" id="UP000887568">
    <property type="component" value="Unplaced"/>
</dbReference>
<keyword evidence="3" id="KW-0677">Repeat</keyword>
<evidence type="ECO:0000256" key="8">
    <source>
        <dbReference type="SAM" id="Phobius"/>
    </source>
</evidence>
<feature type="disulfide bond" evidence="6">
    <location>
        <begin position="382"/>
        <end position="391"/>
    </location>
</feature>
<feature type="domain" description="EGF-like" evidence="9">
    <location>
        <begin position="921"/>
        <end position="964"/>
    </location>
</feature>
<dbReference type="SMART" id="SM00179">
    <property type="entry name" value="EGF_CA"/>
    <property type="match status" value="13"/>
</dbReference>
<feature type="domain" description="EGF-like" evidence="9">
    <location>
        <begin position="142"/>
        <end position="177"/>
    </location>
</feature>
<evidence type="ECO:0000259" key="9">
    <source>
        <dbReference type="PROSITE" id="PS50026"/>
    </source>
</evidence>
<feature type="disulfide bond" evidence="6">
    <location>
        <begin position="167"/>
        <end position="176"/>
    </location>
</feature>
<dbReference type="SUPFAM" id="SSF141072">
    <property type="entry name" value="CalX-like"/>
    <property type="match status" value="1"/>
</dbReference>
<feature type="disulfide bond" evidence="6">
    <location>
        <begin position="823"/>
        <end position="832"/>
    </location>
</feature>
<reference evidence="10" key="1">
    <citation type="submission" date="2022-11" db="UniProtKB">
        <authorList>
            <consortium name="EnsemblMetazoa"/>
        </authorList>
    </citation>
    <scope>IDENTIFICATION</scope>
</reference>
<feature type="disulfide bond" evidence="6">
    <location>
        <begin position="1044"/>
        <end position="1053"/>
    </location>
</feature>
<feature type="domain" description="EGF-like" evidence="9">
    <location>
        <begin position="1363"/>
        <end position="1406"/>
    </location>
</feature>
<dbReference type="SMART" id="SM00181">
    <property type="entry name" value="EGF"/>
    <property type="match status" value="22"/>
</dbReference>
<feature type="domain" description="EGF-like" evidence="9">
    <location>
        <begin position="700"/>
        <end position="743"/>
    </location>
</feature>
<dbReference type="InterPro" id="IPR051830">
    <property type="entry name" value="NOTCH_homolog"/>
</dbReference>
<evidence type="ECO:0000256" key="1">
    <source>
        <dbReference type="ARBA" id="ARBA00022536"/>
    </source>
</evidence>
<dbReference type="OrthoDB" id="10045365at2759"/>
<keyword evidence="5 6" id="KW-1015">Disulfide bond</keyword>
<evidence type="ECO:0000256" key="3">
    <source>
        <dbReference type="ARBA" id="ARBA00022737"/>
    </source>
</evidence>
<dbReference type="PROSITE" id="PS00010">
    <property type="entry name" value="ASX_HYDROXYL"/>
    <property type="match status" value="1"/>
</dbReference>
<feature type="domain" description="EGF-like" evidence="9">
    <location>
        <begin position="348"/>
        <end position="392"/>
    </location>
</feature>
<keyword evidence="2" id="KW-0732">Signal</keyword>
<dbReference type="InterPro" id="IPR000152">
    <property type="entry name" value="EGF-type_Asp/Asn_hydroxyl_site"/>
</dbReference>
<keyword evidence="8" id="KW-0472">Membrane</keyword>
<dbReference type="PROSITE" id="PS50026">
    <property type="entry name" value="EGF_3"/>
    <property type="match status" value="14"/>
</dbReference>
<feature type="compositionally biased region" description="Polar residues" evidence="7">
    <location>
        <begin position="1700"/>
        <end position="1742"/>
    </location>
</feature>
<dbReference type="GO" id="GO:0005509">
    <property type="term" value="F:calcium ion binding"/>
    <property type="evidence" value="ECO:0007669"/>
    <property type="project" value="InterPro"/>
</dbReference>
<dbReference type="GeneID" id="119734341"/>
<protein>
    <recommendedName>
        <fullName evidence="9">EGF-like domain-containing protein</fullName>
    </recommendedName>
</protein>
<name>A0A914AJX7_PATMI</name>
<keyword evidence="4" id="KW-0106">Calcium</keyword>
<dbReference type="SMART" id="SM00237">
    <property type="entry name" value="Calx_beta"/>
    <property type="match status" value="1"/>
</dbReference>
<dbReference type="InterPro" id="IPR049883">
    <property type="entry name" value="NOTCH1_EGF-like"/>
</dbReference>
<organism evidence="10 11">
    <name type="scientific">Patiria miniata</name>
    <name type="common">Bat star</name>
    <name type="synonym">Asterina miniata</name>
    <dbReference type="NCBI Taxonomy" id="46514"/>
    <lineage>
        <taxon>Eukaryota</taxon>
        <taxon>Metazoa</taxon>
        <taxon>Echinodermata</taxon>
        <taxon>Eleutherozoa</taxon>
        <taxon>Asterozoa</taxon>
        <taxon>Asteroidea</taxon>
        <taxon>Valvatacea</taxon>
        <taxon>Valvatida</taxon>
        <taxon>Asterinidae</taxon>
        <taxon>Patiria</taxon>
    </lineage>
</organism>
<feature type="compositionally biased region" description="Polar residues" evidence="7">
    <location>
        <begin position="1676"/>
        <end position="1693"/>
    </location>
</feature>
<dbReference type="PANTHER" id="PTHR24033:SF151">
    <property type="entry name" value="NOTCH 2"/>
    <property type="match status" value="1"/>
</dbReference>
<feature type="transmembrane region" description="Helical" evidence="8">
    <location>
        <begin position="2041"/>
        <end position="2064"/>
    </location>
</feature>
<dbReference type="PANTHER" id="PTHR24033">
    <property type="entry name" value="EGF-LIKE DOMAIN-CONTAINING PROTEIN"/>
    <property type="match status" value="1"/>
</dbReference>
<feature type="domain" description="EGF-like" evidence="9">
    <location>
        <begin position="1452"/>
        <end position="1496"/>
    </location>
</feature>
<comment type="caution">
    <text evidence="6">Lacks conserved residue(s) required for the propagation of feature annotation.</text>
</comment>
<dbReference type="InterPro" id="IPR018097">
    <property type="entry name" value="EGF_Ca-bd_CS"/>
</dbReference>
<dbReference type="InterPro" id="IPR003644">
    <property type="entry name" value="Calx_beta"/>
</dbReference>
<dbReference type="Gene3D" id="2.10.25.10">
    <property type="entry name" value="Laminin"/>
    <property type="match status" value="14"/>
</dbReference>
<feature type="disulfide bond" evidence="6">
    <location>
        <begin position="1265"/>
        <end position="1274"/>
    </location>
</feature>
<evidence type="ECO:0000256" key="2">
    <source>
        <dbReference type="ARBA" id="ARBA00022729"/>
    </source>
</evidence>
<evidence type="ECO:0000256" key="6">
    <source>
        <dbReference type="PROSITE-ProRule" id="PRU00076"/>
    </source>
</evidence>
<keyword evidence="11" id="KW-1185">Reference proteome</keyword>
<dbReference type="PROSITE" id="PS00022">
    <property type="entry name" value="EGF_1"/>
    <property type="match status" value="10"/>
</dbReference>
<feature type="domain" description="EGF-like" evidence="9">
    <location>
        <begin position="1231"/>
        <end position="1275"/>
    </location>
</feature>
<dbReference type="InterPro" id="IPR000742">
    <property type="entry name" value="EGF"/>
</dbReference>
<feature type="compositionally biased region" description="Low complexity" evidence="7">
    <location>
        <begin position="1600"/>
        <end position="1610"/>
    </location>
</feature>
<keyword evidence="8" id="KW-0812">Transmembrane</keyword>
<dbReference type="GO" id="GO:0007154">
    <property type="term" value="P:cell communication"/>
    <property type="evidence" value="ECO:0007669"/>
    <property type="project" value="InterPro"/>
</dbReference>
<feature type="domain" description="EGF-like" evidence="9">
    <location>
        <begin position="1142"/>
        <end position="1185"/>
    </location>
</feature>
<feature type="compositionally biased region" description="Polar residues" evidence="7">
    <location>
        <begin position="1646"/>
        <end position="1657"/>
    </location>
</feature>
<feature type="domain" description="EGF-like" evidence="9">
    <location>
        <begin position="480"/>
        <end position="522"/>
    </location>
</feature>
<dbReference type="RefSeq" id="XP_038063724.1">
    <property type="nucleotide sequence ID" value="XM_038207796.1"/>
</dbReference>
<dbReference type="PROSITE" id="PS01186">
    <property type="entry name" value="EGF_2"/>
    <property type="match status" value="2"/>
</dbReference>
<keyword evidence="1 6" id="KW-0245">EGF-like domain</keyword>
<proteinExistence type="predicted"/>
<dbReference type="SUPFAM" id="SSF57196">
    <property type="entry name" value="EGF/Laminin"/>
    <property type="match status" value="13"/>
</dbReference>
<dbReference type="Gene3D" id="2.60.40.2030">
    <property type="match status" value="1"/>
</dbReference>
<dbReference type="GO" id="GO:0016020">
    <property type="term" value="C:membrane"/>
    <property type="evidence" value="ECO:0007669"/>
    <property type="project" value="InterPro"/>
</dbReference>
<feature type="domain" description="EGF-like" evidence="9">
    <location>
        <begin position="1010"/>
        <end position="1054"/>
    </location>
</feature>
<feature type="domain" description="EGF-like" evidence="9">
    <location>
        <begin position="257"/>
        <end position="300"/>
    </location>
</feature>
<evidence type="ECO:0000313" key="10">
    <source>
        <dbReference type="EnsemblMetazoa" id="XP_038063724.1"/>
    </source>
</evidence>
<evidence type="ECO:0000256" key="7">
    <source>
        <dbReference type="SAM" id="MobiDB-lite"/>
    </source>
</evidence>
<dbReference type="EnsemblMetazoa" id="XM_038207796.1">
    <property type="protein sequence ID" value="XP_038063724.1"/>
    <property type="gene ID" value="LOC119734341"/>
</dbReference>
<feature type="compositionally biased region" description="Gly residues" evidence="7">
    <location>
        <begin position="1611"/>
        <end position="1620"/>
    </location>
</feature>
<dbReference type="InterPro" id="IPR001881">
    <property type="entry name" value="EGF-like_Ca-bd_dom"/>
</dbReference>
<evidence type="ECO:0000256" key="5">
    <source>
        <dbReference type="ARBA" id="ARBA00023157"/>
    </source>
</evidence>
<feature type="disulfide bond" evidence="6">
    <location>
        <begin position="1486"/>
        <end position="1495"/>
    </location>
</feature>
<feature type="domain" description="EGF-like" evidence="9">
    <location>
        <begin position="1971"/>
        <end position="2011"/>
    </location>
</feature>
<feature type="disulfide bond" evidence="6">
    <location>
        <begin position="602"/>
        <end position="611"/>
    </location>
</feature>
<dbReference type="Pfam" id="PF07645">
    <property type="entry name" value="EGF_CA"/>
    <property type="match status" value="6"/>
</dbReference>
<sequence>MGLKALSERPSTICVLVFGFALLVTVISGVNSDVISIAQSFFTVSENSAVTIYATRSGGSTASSLRAYTEEGGATSPEDFDAFDDLLSFSNDVLDVPVMIKADEMPEPTECFMVNFEEPSGIRVSSNVTICIRDDDDPCTCPTCDADQCQNGGTCMDAGEADISCQCPGDWRGSRCHIPGQCILQTDDCLQECVGVVGGSFECACYDNFTLQNDSSCSPQFACSSCVNGICVYRANAVCECNRGYRLNAGDAFQCDDIDECFELTDRCDENSRCNNTVGGSYECICDEAYVLNADRRSCTVDSGSLCGTVGGFGCSCSSSFDFINGTLVTTERCFCSQVGWGGPTCQTEINCGADTPTSVCVNGGTCTEIPPSWKGLRYCRCLSGFTGKVCEITCPADIQVYELSGQGRANVVWSPGLYSNHTKFGALTANDFICTNQSGHRVSSGGSYLLGESSVSCQPNRTVTRSRGSCEFTVTVLLDIDECFELTDRCDENSRCNNTAGNYECICDEAYVLNADRRSCTVDSGSLCGTGVVGCDCITGIELINGMAVTHVRCSCSVGWGGPTCQTEINCGADTPTSVCVNGGTCIEIPPSRNGRRKCRCLSGFTGKVCEITCPADIQVYELSGQGRANVVWSPGLYSNHDKFGALTANDFICTNQSGHRVSSGGSYLLGESSVSCQPNRTVTRSRGSCEFTVTVLPDIDECFELTDRCDENSRCNNTVGGSYECICDEAYVLNADRRSCTVDSGSLCGTGVVGCDCITGIDFINGMAVTTVRCSCSVGWGGPTCQTEINCGADTPTSVCVNGGTCIEIPLSRNGRRKCRCLSGFTGKVCEITCPGDIQVYELSGQGRANVVWSPGLYSNHTKFGALTANDFICTNQSGHRVSSGGSYLLGESSVSCQPNRTVTRSRGSCEFTVTVLPDIDECFELTDRCDENSRCNNTVGGSYECICDEAYVLNADRRSCTVDSGSLCGTGVVGCDCITGIELINGMAVTHVRCSCSVGWGGPTCQTEINCGADTPTSVCVNGGTCIEIPPSRNGRRKCRCLSGFTGKVCEITCPADIQVYELSSQGRANVVWSPGLYSNHDKFGALTANDFICTNQSGHRVSSGGSYLLGESSVSCQPNRTVTRSRGSCEFTVTVLPDIDECFELTDRCDENSRCNNTVGGSYECICDEAYVLNADRRSCTVDSGSLCGTGVVGCDCITGIYFINGMAVTTVRCSCSVGWGGPTCQTEINCGADTPTSVCVNGGTCIEIPPSRNGRRKCRCLSGFTGKVCEITCPADIQVYELSGQGRANVVWSPGLYSNHTQFGALTANDFICTNQSGHRVSSGGSYLLGESSVSCQPNRTVTRSRGSCEFTVTVLPDIDECFELTDRCDENSRCNNTVGGSYECICDEAYVLNADRRSCTVDSGSLCGTGVVGCDCITGIDFINGMAVTTVRCSCSVGWGGPTCQTEINCGADTPTSVCVNGGTCIEIPPSRNGRRKCRCLSGFTGKVCEITCPADIQVYELSGQGRANVVWSPGLYSNHTKFGALTANDFICTNQSGHRVSSGGSYLLGESSVSCQPNRTVTRSRGSCEFTVTVLPASSSGSGSGQPSGDGSGNETTEASSSGSGSGQPSGDGSGDETTEASSSGSGSGQTSRDGSGDETTQAMDFTPTRSSLSSGQSSTAAAVIDPTMQASESVTDSPGGDSTTEGAPPEVGTSSDANALTQEIDSSTEASNAEVTKAPHQTTNSAPMVDSLTTEAARPADSSTVEITTTRSVVDSSTAPPPEECPLTQASCQEGTFDADHCECVCPMMLSGRFCQVSNPCLVNSLCPGDSQYCVANVQSDNGYTCVCNYLDGYIMNGNGFCIRKVARIFRLRVFGINGDPVGFIQQFINPSSAASTEVLTVGPKVIFFFLKRSVLTSAVEDVVGIRVVSGGSIIVEFVALFPDENSAPTVSTLQNVLQETRTLDDGSDNLEVDTQYVTDSQSSTSCPQDYCSNGGSCDVSGLFPVFAFTCRCATSFTGEQCESIVLAPATDSPMPSTVEPLTESATQDVSTVLVLVLVFSGLLLLVFILAILVCLHTLMRHRYRAGYVSRYEQPSDPYWTWRNDPIPVFSTNVVPDYEQSGYYGDFNKTLFLGRDEDRRMRRLHQVMSHSPYLQQGLMDLPSKHAGYYMATGHDAYYQENSRDLEVAGRVVRNPNPY</sequence>
<feature type="compositionally biased region" description="Low complexity" evidence="7">
    <location>
        <begin position="1627"/>
        <end position="1641"/>
    </location>
</feature>
<evidence type="ECO:0000256" key="4">
    <source>
        <dbReference type="ARBA" id="ARBA00022837"/>
    </source>
</evidence>
<dbReference type="Pfam" id="PF03160">
    <property type="entry name" value="Calx-beta"/>
    <property type="match status" value="1"/>
</dbReference>